<evidence type="ECO:0000256" key="5">
    <source>
        <dbReference type="ARBA" id="ARBA00022832"/>
    </source>
</evidence>
<dbReference type="GO" id="GO:0071770">
    <property type="term" value="P:DIM/DIP cell wall layer assembly"/>
    <property type="evidence" value="ECO:0007669"/>
    <property type="project" value="UniProtKB-ARBA"/>
</dbReference>
<dbReference type="Gene3D" id="3.40.47.10">
    <property type="match status" value="2"/>
</dbReference>
<evidence type="ECO:0000256" key="4">
    <source>
        <dbReference type="ARBA" id="ARBA00022679"/>
    </source>
</evidence>
<feature type="domain" description="Chalcone/stilbene synthase C-terminal" evidence="9">
    <location>
        <begin position="230"/>
        <end position="363"/>
    </location>
</feature>
<evidence type="ECO:0000256" key="6">
    <source>
        <dbReference type="ARBA" id="ARBA00023315"/>
    </source>
</evidence>
<dbReference type="Pfam" id="PF02797">
    <property type="entry name" value="Chal_sti_synt_C"/>
    <property type="match status" value="1"/>
</dbReference>
<name>A0AAI8TV29_MYCME</name>
<reference evidence="10" key="1">
    <citation type="submission" date="2023-03" db="EMBL/GenBank/DDBJ databases">
        <title>Draft genome sequence of a Mycolicibacterium mageritense strain H4_3_1 isolated from a hybrid biological-inorganic system reactor.</title>
        <authorList>
            <person name="Feng X."/>
            <person name="Kazama D."/>
            <person name="Sato K."/>
            <person name="Kobayashi H."/>
        </authorList>
    </citation>
    <scope>NUCLEOTIDE SEQUENCE</scope>
    <source>
        <strain evidence="10">H4_3_1</strain>
    </source>
</reference>
<dbReference type="FunFam" id="3.40.47.10:FF:000053">
    <property type="entry name" value="Alpha-pyrone synthesis polyketide synthase"/>
    <property type="match status" value="1"/>
</dbReference>
<evidence type="ECO:0000256" key="3">
    <source>
        <dbReference type="ARBA" id="ARBA00011738"/>
    </source>
</evidence>
<evidence type="ECO:0000313" key="10">
    <source>
        <dbReference type="EMBL" id="BDY29371.1"/>
    </source>
</evidence>
<dbReference type="PANTHER" id="PTHR11877">
    <property type="entry name" value="HYDROXYMETHYLGLUTARYL-COA SYNTHASE"/>
    <property type="match status" value="1"/>
</dbReference>
<sequence>MTGMGINLARMPSPSTIAGVHGVVPPNRYTQDEVTQALLDLPGYAEYEDVVRALHKSAKVNSRYLVRPIEEYARLSDFGETNDLFIEHATDLGCEALIGALDEAGLRPQDVDLIVTTTVTGAVVPSLDARIAGRVGLRPDVRRIPIFGLGCVAGAAGIARLNDYLRGAPDKVAVLVSVELCSLTRKHNPSMPTLVAGALFGDGASAVVAVGAHRAQQLDPSGPDVLDSCSHLYPDSLHAMGWDIGTDGFEIVLSAEVPSFVGRYLGDDVTGFLGTHGLTVADVGAWVSHPGGPKVIEAIIETLGLPSDALDLTWQSLAEVGNLSSSSVLHVLRDTIRKRPPPGSPGVLMAMGPGFCSELVLLRWR</sequence>
<dbReference type="InterPro" id="IPR016039">
    <property type="entry name" value="Thiolase-like"/>
</dbReference>
<feature type="domain" description="Chalcone/stilbene synthase N-terminal" evidence="8">
    <location>
        <begin position="81"/>
        <end position="212"/>
    </location>
</feature>
<keyword evidence="4 10" id="KW-0808">Transferase</keyword>
<dbReference type="GO" id="GO:0034081">
    <property type="term" value="C:polyketide synthase complex"/>
    <property type="evidence" value="ECO:0007669"/>
    <property type="project" value="UniProtKB-ARBA"/>
</dbReference>
<evidence type="ECO:0000313" key="11">
    <source>
        <dbReference type="Proteomes" id="UP001241092"/>
    </source>
</evidence>
<evidence type="ECO:0000256" key="7">
    <source>
        <dbReference type="PIRSR" id="PIRSR000451-1"/>
    </source>
</evidence>
<accession>A0AAI8TV29</accession>
<dbReference type="InterPro" id="IPR012328">
    <property type="entry name" value="Chalcone/stilbene_synt_C"/>
</dbReference>
<dbReference type="AlphaFoldDB" id="A0AAI8TV29"/>
<comment type="subunit">
    <text evidence="3">Homodimer.</text>
</comment>
<dbReference type="InterPro" id="IPR001099">
    <property type="entry name" value="Chalcone/stilbene_synt_N"/>
</dbReference>
<dbReference type="GO" id="GO:0030639">
    <property type="term" value="P:polyketide biosynthetic process"/>
    <property type="evidence" value="ECO:0007669"/>
    <property type="project" value="TreeGrafter"/>
</dbReference>
<comment type="pathway">
    <text evidence="1">Lipid metabolism; fatty acid biosynthesis.</text>
</comment>
<keyword evidence="6 10" id="KW-0012">Acyltransferase</keyword>
<evidence type="ECO:0000259" key="9">
    <source>
        <dbReference type="Pfam" id="PF02797"/>
    </source>
</evidence>
<keyword evidence="5" id="KW-0443">Lipid metabolism</keyword>
<dbReference type="GO" id="GO:0016747">
    <property type="term" value="F:acyltransferase activity, transferring groups other than amino-acyl groups"/>
    <property type="evidence" value="ECO:0007669"/>
    <property type="project" value="InterPro"/>
</dbReference>
<protein>
    <submittedName>
        <fullName evidence="10">Alpha-pyrone synthesis polyketide synthase-like Pks11</fullName>
        <ecNumber evidence="10">2.3.1.-</ecNumber>
    </submittedName>
</protein>
<comment type="similarity">
    <text evidence="2">Belongs to the thiolase-like superfamily. Chalcone/stilbene synthases family.</text>
</comment>
<keyword evidence="5" id="KW-0276">Fatty acid metabolism</keyword>
<dbReference type="GO" id="GO:0006631">
    <property type="term" value="P:fatty acid metabolic process"/>
    <property type="evidence" value="ECO:0007669"/>
    <property type="project" value="UniProtKB-KW"/>
</dbReference>
<dbReference type="InterPro" id="IPR011141">
    <property type="entry name" value="Polyketide_synthase_type-III"/>
</dbReference>
<evidence type="ECO:0000256" key="1">
    <source>
        <dbReference type="ARBA" id="ARBA00005194"/>
    </source>
</evidence>
<evidence type="ECO:0000259" key="8">
    <source>
        <dbReference type="Pfam" id="PF00195"/>
    </source>
</evidence>
<organism evidence="10 11">
    <name type="scientific">Mycolicibacterium mageritense</name>
    <name type="common">Mycobacterium mageritense</name>
    <dbReference type="NCBI Taxonomy" id="53462"/>
    <lineage>
        <taxon>Bacteria</taxon>
        <taxon>Bacillati</taxon>
        <taxon>Actinomycetota</taxon>
        <taxon>Actinomycetes</taxon>
        <taxon>Mycobacteriales</taxon>
        <taxon>Mycobacteriaceae</taxon>
        <taxon>Mycolicibacterium</taxon>
    </lineage>
</organism>
<dbReference type="Pfam" id="PF00195">
    <property type="entry name" value="Chal_sti_synt_N"/>
    <property type="match status" value="1"/>
</dbReference>
<dbReference type="PANTHER" id="PTHR11877:SF99">
    <property type="entry name" value="1,3,6,8-TETRAHYDROXYNAPHTHALENE SYNTHASE"/>
    <property type="match status" value="1"/>
</dbReference>
<dbReference type="SUPFAM" id="SSF53901">
    <property type="entry name" value="Thiolase-like"/>
    <property type="match status" value="1"/>
</dbReference>
<dbReference type="CDD" id="cd00831">
    <property type="entry name" value="CHS_like"/>
    <property type="match status" value="1"/>
</dbReference>
<dbReference type="PIRSF" id="PIRSF000451">
    <property type="entry name" value="PKS_III"/>
    <property type="match status" value="1"/>
</dbReference>
<proteinExistence type="inferred from homology"/>
<evidence type="ECO:0000256" key="2">
    <source>
        <dbReference type="ARBA" id="ARBA00005531"/>
    </source>
</evidence>
<dbReference type="FunFam" id="3.40.47.10:FF:000014">
    <property type="entry name" value="Chalcone synthase 1"/>
    <property type="match status" value="1"/>
</dbReference>
<dbReference type="Proteomes" id="UP001241092">
    <property type="component" value="Chromosome"/>
</dbReference>
<dbReference type="EMBL" id="AP027452">
    <property type="protein sequence ID" value="BDY29371.1"/>
    <property type="molecule type" value="Genomic_DNA"/>
</dbReference>
<dbReference type="EC" id="2.3.1.-" evidence="10"/>
<feature type="active site" description="Acyl-thioester intermediate" evidence="7">
    <location>
        <position position="151"/>
    </location>
</feature>
<gene>
    <name evidence="10" type="ORF">hbim_03309</name>
</gene>